<organism evidence="3 4">
    <name type="scientific">Blautia hansenii</name>
    <name type="common">Ruminococcus hansenii</name>
    <dbReference type="NCBI Taxonomy" id="1322"/>
    <lineage>
        <taxon>Bacteria</taxon>
        <taxon>Bacillati</taxon>
        <taxon>Bacillota</taxon>
        <taxon>Clostridia</taxon>
        <taxon>Lachnospirales</taxon>
        <taxon>Lachnospiraceae</taxon>
        <taxon>Blautia</taxon>
    </lineage>
</organism>
<dbReference type="RefSeq" id="WP_173749507.1">
    <property type="nucleotide sequence ID" value="NZ_JAAITA010000012.1"/>
</dbReference>
<evidence type="ECO:0000256" key="1">
    <source>
        <dbReference type="ARBA" id="ARBA00022596"/>
    </source>
</evidence>
<evidence type="ECO:0000256" key="2">
    <source>
        <dbReference type="SAM" id="Coils"/>
    </source>
</evidence>
<dbReference type="PANTHER" id="PTHR36566:SF1">
    <property type="entry name" value="PYRIDINIUM-3,5-BISTHIOCARBOXYLIC ACID MONONUCLEOTIDE NICKEL INSERTION PROTEIN"/>
    <property type="match status" value="1"/>
</dbReference>
<dbReference type="Pfam" id="PF01969">
    <property type="entry name" value="Ni_insertion"/>
    <property type="match status" value="1"/>
</dbReference>
<proteinExistence type="predicted"/>
<dbReference type="InterPro" id="IPR002822">
    <property type="entry name" value="Ni_insertion"/>
</dbReference>
<evidence type="ECO:0000313" key="3">
    <source>
        <dbReference type="EMBL" id="NSJ86493.1"/>
    </source>
</evidence>
<keyword evidence="2" id="KW-0175">Coiled coil</keyword>
<name>A0ABX2I7X1_BLAHA</name>
<comment type="caution">
    <text evidence="3">The sequence shown here is derived from an EMBL/GenBank/DDBJ whole genome shotgun (WGS) entry which is preliminary data.</text>
</comment>
<sequence>MRRELYLECYTGISCRKLLGALLALGAEKEELEQRLTCLAQCLVSIEAQYESQGIEEVVLKNIESAYPVFKTKEETEKKIAESPWGEKTKTALYRLWEISLQSEEESFLEGAAAWLALEILGFEQLQVLSVTETMDSRDGEILPCAKLLQSIEKYQVPMHFIRGQKEKSSLLGMELLGIMGKPAVFPDRVCIEKTGVGSVITQENSFLREGLRAVVLTESVPEKTEIQRQRDRKETAEKQDSVRVLETNVDDCSGEQLGYAIDCLMKAGALDASCFPIYMKKGRPAYMLQVICRENKQEVLEDIIFRETTSIGLRRYEEKRRVLPRTFEEVVLKDGHRVRIKVCFHHGKRFCYPEYETVKQICEETGRAFRDVYDEASAAAGGYYENL</sequence>
<protein>
    <submittedName>
        <fullName evidence="3">LarC family nickel insertion protein</fullName>
    </submittedName>
</protein>
<evidence type="ECO:0000313" key="4">
    <source>
        <dbReference type="Proteomes" id="UP000822142"/>
    </source>
</evidence>
<feature type="coiled-coil region" evidence="2">
    <location>
        <begin position="15"/>
        <end position="49"/>
    </location>
</feature>
<dbReference type="Gene3D" id="3.30.70.1380">
    <property type="entry name" value="Transcriptional regulatory protein pf0864 domain like"/>
    <property type="match status" value="1"/>
</dbReference>
<dbReference type="Proteomes" id="UP000822142">
    <property type="component" value="Unassembled WGS sequence"/>
</dbReference>
<dbReference type="PANTHER" id="PTHR36566">
    <property type="entry name" value="NICKEL INSERTION PROTEIN-RELATED"/>
    <property type="match status" value="1"/>
</dbReference>
<keyword evidence="4" id="KW-1185">Reference proteome</keyword>
<keyword evidence="1" id="KW-0533">Nickel</keyword>
<gene>
    <name evidence="3" type="ORF">G5A70_10010</name>
</gene>
<accession>A0ABX2I7X1</accession>
<dbReference type="EMBL" id="JAAITA010000012">
    <property type="protein sequence ID" value="NSJ86493.1"/>
    <property type="molecule type" value="Genomic_DNA"/>
</dbReference>
<reference evidence="3 4" key="1">
    <citation type="journal article" date="2020" name="Cell Host Microbe">
        <title>Functional and Genomic Variation between Human-Derived Isolates of Lachnospiraceae Reveals Inter- and Intra-Species Diversity.</title>
        <authorList>
            <person name="Sorbara M.T."/>
            <person name="Littmann E.R."/>
            <person name="Fontana E."/>
            <person name="Moody T.U."/>
            <person name="Kohout C.E."/>
            <person name="Gjonbalaj M."/>
            <person name="Eaton V."/>
            <person name="Seok R."/>
            <person name="Leiner I.M."/>
            <person name="Pamer E.G."/>
        </authorList>
    </citation>
    <scope>NUCLEOTIDE SEQUENCE [LARGE SCALE GENOMIC DNA]</scope>
    <source>
        <strain evidence="3 4">MSK.15.26</strain>
    </source>
</reference>